<dbReference type="RefSeq" id="WP_069158883.1">
    <property type="nucleotide sequence ID" value="NZ_DBFYTC010000108.1"/>
</dbReference>
<name>A0A1E3AGS9_9FIRM</name>
<organism evidence="3 4">
    <name type="scientific">Eisenbergiella tayi</name>
    <dbReference type="NCBI Taxonomy" id="1432052"/>
    <lineage>
        <taxon>Bacteria</taxon>
        <taxon>Bacillati</taxon>
        <taxon>Bacillota</taxon>
        <taxon>Clostridia</taxon>
        <taxon>Lachnospirales</taxon>
        <taxon>Lachnospiraceae</taxon>
        <taxon>Eisenbergiella</taxon>
    </lineage>
</organism>
<dbReference type="EMBL" id="MCGI01000006">
    <property type="protein sequence ID" value="ODM07950.1"/>
    <property type="molecule type" value="Genomic_DNA"/>
</dbReference>
<dbReference type="Proteomes" id="UP000095003">
    <property type="component" value="Unassembled WGS sequence"/>
</dbReference>
<feature type="compositionally biased region" description="Polar residues" evidence="1">
    <location>
        <begin position="192"/>
        <end position="204"/>
    </location>
</feature>
<accession>A0A1E3AGS9</accession>
<protein>
    <recommendedName>
        <fullName evidence="2">DUF6603 domain-containing protein</fullName>
    </recommendedName>
</protein>
<reference evidence="3 4" key="1">
    <citation type="submission" date="2016-07" db="EMBL/GenBank/DDBJ databases">
        <title>Characterization of isolates of Eisenbergiella tayi derived from blood cultures, using whole genome sequencing.</title>
        <authorList>
            <person name="Burdz T."/>
            <person name="Wiebe D."/>
            <person name="Huynh C."/>
            <person name="Bernard K."/>
        </authorList>
    </citation>
    <scope>NUCLEOTIDE SEQUENCE [LARGE SCALE GENOMIC DNA]</scope>
    <source>
        <strain evidence="3 4">NML 120489</strain>
    </source>
</reference>
<dbReference type="InterPro" id="IPR046538">
    <property type="entry name" value="DUF6603"/>
</dbReference>
<gene>
    <name evidence="3" type="ORF">BEH84_05273</name>
</gene>
<evidence type="ECO:0000256" key="1">
    <source>
        <dbReference type="SAM" id="MobiDB-lite"/>
    </source>
</evidence>
<proteinExistence type="predicted"/>
<dbReference type="Pfam" id="PF20248">
    <property type="entry name" value="DUF6603"/>
    <property type="match status" value="1"/>
</dbReference>
<feature type="region of interest" description="Disordered" evidence="1">
    <location>
        <begin position="192"/>
        <end position="212"/>
    </location>
</feature>
<comment type="caution">
    <text evidence="3">The sequence shown here is derived from an EMBL/GenBank/DDBJ whole genome shotgun (WGS) entry which is preliminary data.</text>
</comment>
<dbReference type="GeneID" id="93301164"/>
<evidence type="ECO:0000259" key="2">
    <source>
        <dbReference type="Pfam" id="PF20248"/>
    </source>
</evidence>
<feature type="domain" description="DUF6603" evidence="2">
    <location>
        <begin position="222"/>
        <end position="682"/>
    </location>
</feature>
<evidence type="ECO:0000313" key="3">
    <source>
        <dbReference type="EMBL" id="ODM07950.1"/>
    </source>
</evidence>
<dbReference type="PATRIC" id="fig|1432052.3.peg.5838"/>
<sequence>MKELPAAGRSRKEENGALTSHICLEADASIGKLHFKISYIAGKEHKELVGTWNSKESGNCSLSLLSGELENTPLSFQVPELITGYGLAIKELRFGYIFEAGEFSFRLSTTEYGALSVSTRKDAKQREFTFKLELGMKLSLSAMPLIGECSGCDMAVELDWLSLKLRGSQKAALSACLAFLLGSTRIPLSLPENNYSQETSGSRELQNRGEKTEDGDVKWLDVKKSLGPVRLSRLGFLLGEGSITVYVDAGFTLSILMFEVLGLYVTVPMKKGIPVAFGIQGMTVSIHKEPLSISGGLYITREKGMELYTGELSVQVKNFQLTAVGSYGKLPGSEASFFAYLMLRYPLGGPPAFYVTGIAGGFGYNRTILLPSKVEEVRSFPFVAAVMGGGTLTEKMTPAQVLKEMNASIVPCKGQFFAAAGIRFTSFGLLDSFLLLNVVWGNELKIALLGVSTLSLPPGESKPFVYAELSLLAVISPVVGEISISGALSSQSFLMDRNCRLQGGFAFVTWFGNNEHSGDFVLTLGGYKEGFYVAHYPKVDRIGIKWNIDKNLVLSASFYFALTPSCVMLGGNASITYEWGRLRAWFQARLEFYMKWKPFAYEFYVGISLGASFRWDFFPFYRTFTLELGASLNCYGPPFGGKVHISWFIISFTISFGAGKGGEKALNWEEFSEAFLKAESDNNGRKILSVQASGDSPVKGADGLSWYSTDRLVLEIKSLLPATAVSVSGKEKDLVPETGNTEPLGVVPMRIETFTSVMKAEVTDNAGRIQDVRAEWIYGNIPKALWDTKTPDPYGSEGLKKDQLLGIRLKAPEPKVLNRLPQKGYYSMAVLCENERLEPLYFTWPEPKPVEPKVYPGDVLKQIERTIAVNEKRSGILKQLSENYGTAEKADMENWGGDLEEILLGEPVLSAMGSER</sequence>
<evidence type="ECO:0000313" key="4">
    <source>
        <dbReference type="Proteomes" id="UP000095003"/>
    </source>
</evidence>
<dbReference type="AlphaFoldDB" id="A0A1E3AGS9"/>